<dbReference type="InterPro" id="IPR012134">
    <property type="entry name" value="Glu-5-SA_DH"/>
</dbReference>
<dbReference type="Pfam" id="PF00171">
    <property type="entry name" value="Aldedh"/>
    <property type="match status" value="1"/>
</dbReference>
<dbReference type="CDD" id="cd07079">
    <property type="entry name" value="ALDH_F18-19_ProA-GPR"/>
    <property type="match status" value="1"/>
</dbReference>
<evidence type="ECO:0000256" key="5">
    <source>
        <dbReference type="ARBA" id="ARBA00022857"/>
    </source>
</evidence>
<protein>
    <recommendedName>
        <fullName evidence="2">glutamate-5-semialdehyde dehydrogenase</fullName>
        <ecNumber evidence="2">1.2.1.41</ecNumber>
    </recommendedName>
    <alternativeName>
        <fullName evidence="11">Glutamate-5-semialdehyde dehydrogenase</fullName>
    </alternativeName>
    <alternativeName>
        <fullName evidence="10">Glutamyl-gamma-semialdehyde dehydrogenase</fullName>
    </alternativeName>
</protein>
<dbReference type="InterPro" id="IPR020593">
    <property type="entry name" value="G-glutamylP_reductase_CS"/>
</dbReference>
<evidence type="ECO:0000256" key="10">
    <source>
        <dbReference type="ARBA" id="ARBA00075718"/>
    </source>
</evidence>
<dbReference type="NCBIfam" id="TIGR00407">
    <property type="entry name" value="proA"/>
    <property type="match status" value="1"/>
</dbReference>
<comment type="function">
    <text evidence="8">Catalyzes the NADPH dependent reduction of L-gamma-glutamyl 5-phosphate into L-glutamate 5-semialdehyde and phosphate. The product spontaneously undergoes cyclization to form 1-pyrroline-5-carboxylate.</text>
</comment>
<comment type="caution">
    <text evidence="14">The sequence shown here is derived from an EMBL/GenBank/DDBJ whole genome shotgun (WGS) entry which is preliminary data.</text>
</comment>
<keyword evidence="15" id="KW-1185">Reference proteome</keyword>
<dbReference type="SUPFAM" id="SSF53720">
    <property type="entry name" value="ALDH-like"/>
    <property type="match status" value="1"/>
</dbReference>
<dbReference type="InterPro" id="IPR000965">
    <property type="entry name" value="GPR_dom"/>
</dbReference>
<dbReference type="EMBL" id="SGPM01000224">
    <property type="protein sequence ID" value="THH27791.1"/>
    <property type="molecule type" value="Genomic_DNA"/>
</dbReference>
<feature type="domain" description="Aldehyde dehydrogenase" evidence="13">
    <location>
        <begin position="15"/>
        <end position="297"/>
    </location>
</feature>
<dbReference type="UniPathway" id="UPA00098">
    <property type="reaction ID" value="UER00360"/>
</dbReference>
<proteinExistence type="inferred from homology"/>
<evidence type="ECO:0000256" key="2">
    <source>
        <dbReference type="ARBA" id="ARBA00013002"/>
    </source>
</evidence>
<keyword evidence="3" id="KW-0028">Amino-acid biosynthesis</keyword>
<dbReference type="InterPro" id="IPR016163">
    <property type="entry name" value="Ald_DH_C"/>
</dbReference>
<dbReference type="InterPro" id="IPR015590">
    <property type="entry name" value="Aldehyde_DH_dom"/>
</dbReference>
<keyword evidence="5" id="KW-0521">NADP</keyword>
<keyword evidence="6" id="KW-0560">Oxidoreductase</keyword>
<comment type="similarity">
    <text evidence="9">Belongs to the gamma-glutamyl phosphate reductase family.</text>
</comment>
<dbReference type="AlphaFoldDB" id="A0A4S4MRR3"/>
<comment type="catalytic activity">
    <reaction evidence="7">
        <text>L-glutamate 5-semialdehyde + phosphate + NADP(+) = L-glutamyl 5-phosphate + NADPH + H(+)</text>
        <dbReference type="Rhea" id="RHEA:19541"/>
        <dbReference type="ChEBI" id="CHEBI:15378"/>
        <dbReference type="ChEBI" id="CHEBI:43474"/>
        <dbReference type="ChEBI" id="CHEBI:57783"/>
        <dbReference type="ChEBI" id="CHEBI:58066"/>
        <dbReference type="ChEBI" id="CHEBI:58274"/>
        <dbReference type="ChEBI" id="CHEBI:58349"/>
        <dbReference type="EC" id="1.2.1.41"/>
    </reaction>
</comment>
<keyword evidence="4" id="KW-0641">Proline biosynthesis</keyword>
<evidence type="ECO:0000256" key="9">
    <source>
        <dbReference type="ARBA" id="ARBA00060997"/>
    </source>
</evidence>
<name>A0A4S4MRR3_9APHY</name>
<evidence type="ECO:0000256" key="3">
    <source>
        <dbReference type="ARBA" id="ARBA00022605"/>
    </source>
</evidence>
<dbReference type="OrthoDB" id="1934954at2759"/>
<dbReference type="InterPro" id="IPR016162">
    <property type="entry name" value="Ald_DH_N"/>
</dbReference>
<evidence type="ECO:0000256" key="8">
    <source>
        <dbReference type="ARBA" id="ARBA00059423"/>
    </source>
</evidence>
<dbReference type="NCBIfam" id="NF001221">
    <property type="entry name" value="PRK00197.1"/>
    <property type="match status" value="1"/>
</dbReference>
<feature type="region of interest" description="Disordered" evidence="12">
    <location>
        <begin position="447"/>
        <end position="467"/>
    </location>
</feature>
<dbReference type="InterPro" id="IPR016161">
    <property type="entry name" value="Ald_DH/histidinol_DH"/>
</dbReference>
<dbReference type="FunFam" id="3.40.309.10:FF:000006">
    <property type="entry name" value="Gamma-glutamyl phosphate reductase"/>
    <property type="match status" value="1"/>
</dbReference>
<dbReference type="GO" id="GO:0004350">
    <property type="term" value="F:glutamate-5-semialdehyde dehydrogenase activity"/>
    <property type="evidence" value="ECO:0007669"/>
    <property type="project" value="UniProtKB-EC"/>
</dbReference>
<dbReference type="PROSITE" id="PS01223">
    <property type="entry name" value="PROA"/>
    <property type="match status" value="1"/>
</dbReference>
<accession>A0A4S4MRR3</accession>
<dbReference type="HAMAP" id="MF_00412">
    <property type="entry name" value="ProA"/>
    <property type="match status" value="1"/>
</dbReference>
<evidence type="ECO:0000256" key="12">
    <source>
        <dbReference type="SAM" id="MobiDB-lite"/>
    </source>
</evidence>
<sequence>MVSSSSSSSSSQPLTAKTIAKAAKTAFEASQLIPSAERVNALHEIRKELEHAKEGILAANRRDLEAAQHEVESGRMSSTLLKRLDLNKGDKWDSMLQGISDVANLPDPTGVVSYASELDDDLELYRVSCPIGVLLVIFEARPEVVVNIAALAIKSGNAAILKGGKESNETAQQLSTAIQTALFKTSLPSTYIQSIQTRAEVSSLLDLDQYIDLVIPRGSNSLVRSIQNNTRIPVMGHADGLCSVYLDESADISKAIRVVIDSKTDYPAACNSAETLIIHRSLLQTIWPAVAEALVTADVQLLCDAASLSTVSAHSPPIPKLASHVHPVTPSAYMTEHLSLTMSVLTVDSLQAAMTHINAHSSHHTDSIVTELDAAASTFCRGVDSAGTFVNASTRFADGFRYGFGTEVGISTGRIHARGPVGLEGLATYKYMLRSKGEKGHIAGEFGSGEGQKKYKHAPIQATSVPF</sequence>
<dbReference type="GO" id="GO:0055129">
    <property type="term" value="P:L-proline biosynthetic process"/>
    <property type="evidence" value="ECO:0007669"/>
    <property type="project" value="UniProtKB-UniPathway"/>
</dbReference>
<comment type="pathway">
    <text evidence="1">Amino-acid biosynthesis; L-proline biosynthesis; L-glutamate 5-semialdehyde from L-glutamate: step 2/2.</text>
</comment>
<reference evidence="14 15" key="1">
    <citation type="submission" date="2019-02" db="EMBL/GenBank/DDBJ databases">
        <title>Genome sequencing of the rare red list fungi Antrodiella citrinella (Flaviporus citrinellus).</title>
        <authorList>
            <person name="Buettner E."/>
            <person name="Kellner H."/>
        </authorList>
    </citation>
    <scope>NUCLEOTIDE SEQUENCE [LARGE SCALE GENOMIC DNA]</scope>
    <source>
        <strain evidence="14 15">DSM 108506</strain>
    </source>
</reference>
<evidence type="ECO:0000256" key="7">
    <source>
        <dbReference type="ARBA" id="ARBA00049024"/>
    </source>
</evidence>
<evidence type="ECO:0000256" key="6">
    <source>
        <dbReference type="ARBA" id="ARBA00023002"/>
    </source>
</evidence>
<dbReference type="Proteomes" id="UP000308730">
    <property type="component" value="Unassembled WGS sequence"/>
</dbReference>
<dbReference type="GO" id="GO:0050661">
    <property type="term" value="F:NADP binding"/>
    <property type="evidence" value="ECO:0007669"/>
    <property type="project" value="InterPro"/>
</dbReference>
<evidence type="ECO:0000256" key="4">
    <source>
        <dbReference type="ARBA" id="ARBA00022650"/>
    </source>
</evidence>
<evidence type="ECO:0000256" key="11">
    <source>
        <dbReference type="ARBA" id="ARBA00077451"/>
    </source>
</evidence>
<dbReference type="PIRSF" id="PIRSF000151">
    <property type="entry name" value="GPR"/>
    <property type="match status" value="1"/>
</dbReference>
<dbReference type="PANTHER" id="PTHR11063">
    <property type="entry name" value="GLUTAMATE SEMIALDEHYDE DEHYDROGENASE"/>
    <property type="match status" value="1"/>
</dbReference>
<evidence type="ECO:0000313" key="15">
    <source>
        <dbReference type="Proteomes" id="UP000308730"/>
    </source>
</evidence>
<evidence type="ECO:0000313" key="14">
    <source>
        <dbReference type="EMBL" id="THH27791.1"/>
    </source>
</evidence>
<organism evidence="14 15">
    <name type="scientific">Antrodiella citrinella</name>
    <dbReference type="NCBI Taxonomy" id="2447956"/>
    <lineage>
        <taxon>Eukaryota</taxon>
        <taxon>Fungi</taxon>
        <taxon>Dikarya</taxon>
        <taxon>Basidiomycota</taxon>
        <taxon>Agaricomycotina</taxon>
        <taxon>Agaricomycetes</taxon>
        <taxon>Polyporales</taxon>
        <taxon>Steccherinaceae</taxon>
        <taxon>Antrodiella</taxon>
    </lineage>
</organism>
<dbReference type="EC" id="1.2.1.41" evidence="2"/>
<evidence type="ECO:0000259" key="13">
    <source>
        <dbReference type="Pfam" id="PF00171"/>
    </source>
</evidence>
<gene>
    <name evidence="14" type="ORF">EUX98_g6400</name>
</gene>
<dbReference type="Gene3D" id="3.40.605.10">
    <property type="entry name" value="Aldehyde Dehydrogenase, Chain A, domain 1"/>
    <property type="match status" value="1"/>
</dbReference>
<dbReference type="Gene3D" id="3.40.309.10">
    <property type="entry name" value="Aldehyde Dehydrogenase, Chain A, domain 2"/>
    <property type="match status" value="1"/>
</dbReference>
<dbReference type="PANTHER" id="PTHR11063:SF8">
    <property type="entry name" value="DELTA-1-PYRROLINE-5-CARBOXYLATE SYNTHASE"/>
    <property type="match status" value="1"/>
</dbReference>
<evidence type="ECO:0000256" key="1">
    <source>
        <dbReference type="ARBA" id="ARBA00004985"/>
    </source>
</evidence>